<reference evidence="2" key="1">
    <citation type="journal article" date="2019" name="Int. J. Syst. Evol. Microbiol.">
        <title>The Global Catalogue of Microorganisms (GCM) 10K type strain sequencing project: providing services to taxonomists for standard genome sequencing and annotation.</title>
        <authorList>
            <consortium name="The Broad Institute Genomics Platform"/>
            <consortium name="The Broad Institute Genome Sequencing Center for Infectious Disease"/>
            <person name="Wu L."/>
            <person name="Ma J."/>
        </authorList>
    </citation>
    <scope>NUCLEOTIDE SEQUENCE [LARGE SCALE GENOMIC DNA]</scope>
    <source>
        <strain evidence="2">JCM 18200</strain>
    </source>
</reference>
<dbReference type="SUPFAM" id="SSF54534">
    <property type="entry name" value="FKBP-like"/>
    <property type="match status" value="1"/>
</dbReference>
<dbReference type="EMBL" id="BAABIQ010000042">
    <property type="protein sequence ID" value="GAA4801693.1"/>
    <property type="molecule type" value="Genomic_DNA"/>
</dbReference>
<dbReference type="Gene3D" id="3.10.50.40">
    <property type="match status" value="1"/>
</dbReference>
<evidence type="ECO:0008006" key="3">
    <source>
        <dbReference type="Google" id="ProtNLM"/>
    </source>
</evidence>
<evidence type="ECO:0000313" key="2">
    <source>
        <dbReference type="Proteomes" id="UP001501411"/>
    </source>
</evidence>
<dbReference type="Proteomes" id="UP001501411">
    <property type="component" value="Unassembled WGS sequence"/>
</dbReference>
<name>A0ABP9BWY9_9SPHI</name>
<protein>
    <recommendedName>
        <fullName evidence="3">Peptidylprolyl isomerase</fullName>
    </recommendedName>
</protein>
<dbReference type="InterPro" id="IPR046357">
    <property type="entry name" value="PPIase_dom_sf"/>
</dbReference>
<proteinExistence type="predicted"/>
<keyword evidence="2" id="KW-1185">Reference proteome</keyword>
<sequence length="117" mass="13167">MKIQEQCVVKLRYCMQNSKGEVLENMMNGPAISYLHGDGKILPGLERQLTGLAVGEYKYINLCKADYPGLDDDLELEVVIDDVRIASEEELSNGISQQVVGEICDEDCICYDRVYNQ</sequence>
<evidence type="ECO:0000313" key="1">
    <source>
        <dbReference type="EMBL" id="GAA4801693.1"/>
    </source>
</evidence>
<gene>
    <name evidence="1" type="ORF">GCM10023231_33130</name>
</gene>
<organism evidence="1 2">
    <name type="scientific">Olivibacter ginsenosidimutans</name>
    <dbReference type="NCBI Taxonomy" id="1176537"/>
    <lineage>
        <taxon>Bacteria</taxon>
        <taxon>Pseudomonadati</taxon>
        <taxon>Bacteroidota</taxon>
        <taxon>Sphingobacteriia</taxon>
        <taxon>Sphingobacteriales</taxon>
        <taxon>Sphingobacteriaceae</taxon>
        <taxon>Olivibacter</taxon>
    </lineage>
</organism>
<accession>A0ABP9BWY9</accession>
<comment type="caution">
    <text evidence="1">The sequence shown here is derived from an EMBL/GenBank/DDBJ whole genome shotgun (WGS) entry which is preliminary data.</text>
</comment>